<dbReference type="InterPro" id="IPR045057">
    <property type="entry name" value="Gcn5-rel_NAT"/>
</dbReference>
<evidence type="ECO:0000259" key="1">
    <source>
        <dbReference type="PROSITE" id="PS51729"/>
    </source>
</evidence>
<dbReference type="EMBL" id="JSYL01000005">
    <property type="protein sequence ID" value="KIA88781.1"/>
    <property type="molecule type" value="Genomic_DNA"/>
</dbReference>
<dbReference type="Gene3D" id="3.40.630.30">
    <property type="match status" value="1"/>
</dbReference>
<dbReference type="CDD" id="cd04301">
    <property type="entry name" value="NAT_SF"/>
    <property type="match status" value="1"/>
</dbReference>
<dbReference type="SUPFAM" id="SSF55729">
    <property type="entry name" value="Acyl-CoA N-acyltransferases (Nat)"/>
    <property type="match status" value="1"/>
</dbReference>
<feature type="domain" description="N-acetyltransferase" evidence="1">
    <location>
        <begin position="7"/>
        <end position="94"/>
    </location>
</feature>
<dbReference type="PROSITE" id="PS51729">
    <property type="entry name" value="GNAT_YJDJ"/>
    <property type="match status" value="1"/>
</dbReference>
<evidence type="ECO:0000313" key="3">
    <source>
        <dbReference type="Proteomes" id="UP000031473"/>
    </source>
</evidence>
<dbReference type="STRING" id="266749.SAMN05421876_107138"/>
<keyword evidence="3" id="KW-1185">Reference proteome</keyword>
<comment type="caution">
    <text evidence="2">The sequence shown here is derived from an EMBL/GenBank/DDBJ whole genome shotgun (WGS) entry which is preliminary data.</text>
</comment>
<protein>
    <recommendedName>
        <fullName evidence="1">N-acetyltransferase domain-containing protein</fullName>
    </recommendedName>
</protein>
<dbReference type="PANTHER" id="PTHR31435">
    <property type="entry name" value="PROTEIN NATD1"/>
    <property type="match status" value="1"/>
</dbReference>
<organism evidence="2 3">
    <name type="scientific">Kaistella jeonii</name>
    <dbReference type="NCBI Taxonomy" id="266749"/>
    <lineage>
        <taxon>Bacteria</taxon>
        <taxon>Pseudomonadati</taxon>
        <taxon>Bacteroidota</taxon>
        <taxon>Flavobacteriia</taxon>
        <taxon>Flavobacteriales</taxon>
        <taxon>Weeksellaceae</taxon>
        <taxon>Chryseobacterium group</taxon>
        <taxon>Kaistella</taxon>
    </lineage>
</organism>
<reference evidence="2 3" key="1">
    <citation type="submission" date="2014-10" db="EMBL/GenBank/DDBJ databases">
        <title>Kaistella jeonii genome.</title>
        <authorList>
            <person name="Clayton J.T."/>
            <person name="Newman J.D."/>
        </authorList>
    </citation>
    <scope>NUCLEOTIDE SEQUENCE [LARGE SCALE GENOMIC DNA]</scope>
    <source>
        <strain evidence="2 3">DSM 17048</strain>
    </source>
</reference>
<dbReference type="PANTHER" id="PTHR31435:SF10">
    <property type="entry name" value="BSR4717 PROTEIN"/>
    <property type="match status" value="1"/>
</dbReference>
<dbReference type="InterPro" id="IPR031165">
    <property type="entry name" value="GNAT_YJDJ"/>
</dbReference>
<name>A0A0C1CWM7_9FLAO</name>
<dbReference type="InterPro" id="IPR016181">
    <property type="entry name" value="Acyl_CoA_acyltransferase"/>
</dbReference>
<proteinExistence type="predicted"/>
<gene>
    <name evidence="2" type="ORF">OA86_08975</name>
</gene>
<dbReference type="RefSeq" id="WP_039351894.1">
    <property type="nucleotide sequence ID" value="NZ_FOLA01000007.1"/>
</dbReference>
<dbReference type="OrthoDB" id="9793389at2"/>
<evidence type="ECO:0000313" key="2">
    <source>
        <dbReference type="EMBL" id="KIA88781.1"/>
    </source>
</evidence>
<accession>A0A0C1CWM7</accession>
<dbReference type="AlphaFoldDB" id="A0A0C1CWM7"/>
<dbReference type="Proteomes" id="UP000031473">
    <property type="component" value="Unassembled WGS sequence"/>
</dbReference>
<sequence length="95" mass="10587">MTDIIQNNGEKFGEFSATHDGERAGVLQYEWIDDNTFNIVHTEVDEHFGGKGIGKNLISEAIGFAREKNLKIKASCPFAKSVLEKDDSTHDVFVN</sequence>
<dbReference type="Pfam" id="PF14542">
    <property type="entry name" value="Acetyltransf_CG"/>
    <property type="match status" value="1"/>
</dbReference>